<keyword evidence="2" id="KW-1185">Reference proteome</keyword>
<sequence>MTREVHRRAVRTERMDTYETDWTVKQPNLSDDRNSHHSYRAHYRVNNSTFVWLVNRLSRSLVKFYGIIDLAHDWTSQYSKSVFPDARWSEFEKLSYPIYNLTQESNEIYINVMRILKSEDQKPDHERQPEREALIYLSEKKLEYRKKKLDCGELQIIEAGVRAHIFHEKYVFR</sequence>
<name>A0A8H7RCA7_9FUNG</name>
<evidence type="ECO:0000313" key="2">
    <source>
        <dbReference type="Proteomes" id="UP000603453"/>
    </source>
</evidence>
<reference evidence="1" key="1">
    <citation type="submission" date="2020-12" db="EMBL/GenBank/DDBJ databases">
        <title>Metabolic potential, ecology and presence of endohyphal bacteria is reflected in genomic diversity of Mucoromycotina.</title>
        <authorList>
            <person name="Muszewska A."/>
            <person name="Okrasinska A."/>
            <person name="Steczkiewicz K."/>
            <person name="Drgas O."/>
            <person name="Orlowska M."/>
            <person name="Perlinska-Lenart U."/>
            <person name="Aleksandrzak-Piekarczyk T."/>
            <person name="Szatraj K."/>
            <person name="Zielenkiewicz U."/>
            <person name="Pilsyk S."/>
            <person name="Malc E."/>
            <person name="Mieczkowski P."/>
            <person name="Kruszewska J.S."/>
            <person name="Biernat P."/>
            <person name="Pawlowska J."/>
        </authorList>
    </citation>
    <scope>NUCLEOTIDE SEQUENCE</scope>
    <source>
        <strain evidence="1">WA0000017839</strain>
    </source>
</reference>
<accession>A0A8H7RCA7</accession>
<organism evidence="1 2">
    <name type="scientific">Mucor saturninus</name>
    <dbReference type="NCBI Taxonomy" id="64648"/>
    <lineage>
        <taxon>Eukaryota</taxon>
        <taxon>Fungi</taxon>
        <taxon>Fungi incertae sedis</taxon>
        <taxon>Mucoromycota</taxon>
        <taxon>Mucoromycotina</taxon>
        <taxon>Mucoromycetes</taxon>
        <taxon>Mucorales</taxon>
        <taxon>Mucorineae</taxon>
        <taxon>Mucoraceae</taxon>
        <taxon>Mucor</taxon>
    </lineage>
</organism>
<dbReference type="AlphaFoldDB" id="A0A8H7RCA7"/>
<comment type="caution">
    <text evidence="1">The sequence shown here is derived from an EMBL/GenBank/DDBJ whole genome shotgun (WGS) entry which is preliminary data.</text>
</comment>
<protein>
    <submittedName>
        <fullName evidence="1">Uncharacterized protein</fullName>
    </submittedName>
</protein>
<proteinExistence type="predicted"/>
<dbReference type="OrthoDB" id="2275312at2759"/>
<dbReference type="Proteomes" id="UP000603453">
    <property type="component" value="Unassembled WGS sequence"/>
</dbReference>
<evidence type="ECO:0000313" key="1">
    <source>
        <dbReference type="EMBL" id="KAG2208324.1"/>
    </source>
</evidence>
<dbReference type="EMBL" id="JAEPRD010000020">
    <property type="protein sequence ID" value="KAG2208324.1"/>
    <property type="molecule type" value="Genomic_DNA"/>
</dbReference>
<gene>
    <name evidence="1" type="ORF">INT47_006180</name>
</gene>